<dbReference type="SUPFAM" id="SSF56281">
    <property type="entry name" value="Metallo-hydrolase/oxidoreductase"/>
    <property type="match status" value="1"/>
</dbReference>
<evidence type="ECO:0000256" key="1">
    <source>
        <dbReference type="ARBA" id="ARBA00001947"/>
    </source>
</evidence>
<dbReference type="Gene3D" id="3.60.15.10">
    <property type="entry name" value="Ribonuclease Z/Hydroxyacylglutathione hydrolase-like"/>
    <property type="match status" value="1"/>
</dbReference>
<evidence type="ECO:0000256" key="2">
    <source>
        <dbReference type="ARBA" id="ARBA00022723"/>
    </source>
</evidence>
<keyword evidence="2" id="KW-0479">Metal-binding</keyword>
<proteinExistence type="predicted"/>
<dbReference type="GO" id="GO:0016787">
    <property type="term" value="F:hydrolase activity"/>
    <property type="evidence" value="ECO:0007669"/>
    <property type="project" value="UniProtKB-KW"/>
</dbReference>
<protein>
    <recommendedName>
        <fullName evidence="5">Metallo-beta-lactamase domain-containing protein</fullName>
    </recommendedName>
</protein>
<evidence type="ECO:0000256" key="3">
    <source>
        <dbReference type="ARBA" id="ARBA00022801"/>
    </source>
</evidence>
<dbReference type="SMART" id="SM00849">
    <property type="entry name" value="Lactamase_B"/>
    <property type="match status" value="1"/>
</dbReference>
<evidence type="ECO:0000256" key="4">
    <source>
        <dbReference type="ARBA" id="ARBA00022833"/>
    </source>
</evidence>
<comment type="cofactor">
    <cofactor evidence="1">
        <name>Zn(2+)</name>
        <dbReference type="ChEBI" id="CHEBI:29105"/>
    </cofactor>
</comment>
<reference evidence="6" key="1">
    <citation type="submission" date="2018-05" db="EMBL/GenBank/DDBJ databases">
        <authorList>
            <person name="Lanie J.A."/>
            <person name="Ng W.-L."/>
            <person name="Kazmierczak K.M."/>
            <person name="Andrzejewski T.M."/>
            <person name="Davidsen T.M."/>
            <person name="Wayne K.J."/>
            <person name="Tettelin H."/>
            <person name="Glass J.I."/>
            <person name="Rusch D."/>
            <person name="Podicherti R."/>
            <person name="Tsui H.-C.T."/>
            <person name="Winkler M.E."/>
        </authorList>
    </citation>
    <scope>NUCLEOTIDE SEQUENCE</scope>
</reference>
<sequence length="220" mass="24899">MKPSTDFAVRSFIGGYDKNLAYIITCMQTGIHIIVDAAIKLDRLKPFIRSEPVALLITHTHGDHIAFLDDYTQAFTNIVIVGHPESQAILDVDGFKPIENDSRFSVGRLKLRAIHTPGHYFDSVCYTLENVIFTGDTLFVGRTGRTISTRSNIDELYDSVYNKIIPLPPQTRIYPGHDYGPEPSITIEKNIEISPLLQAKNEVDFISRMEQYERTRKPGE</sequence>
<dbReference type="EMBL" id="UINC01032867">
    <property type="protein sequence ID" value="SVB21227.1"/>
    <property type="molecule type" value="Genomic_DNA"/>
</dbReference>
<gene>
    <name evidence="6" type="ORF">METZ01_LOCUS174081</name>
</gene>
<dbReference type="AlphaFoldDB" id="A0A382C758"/>
<accession>A0A382C758</accession>
<dbReference type="PANTHER" id="PTHR46233">
    <property type="entry name" value="HYDROXYACYLGLUTATHIONE HYDROLASE GLOC"/>
    <property type="match status" value="1"/>
</dbReference>
<dbReference type="PANTHER" id="PTHR46233:SF3">
    <property type="entry name" value="HYDROXYACYLGLUTATHIONE HYDROLASE GLOC"/>
    <property type="match status" value="1"/>
</dbReference>
<organism evidence="6">
    <name type="scientific">marine metagenome</name>
    <dbReference type="NCBI Taxonomy" id="408172"/>
    <lineage>
        <taxon>unclassified sequences</taxon>
        <taxon>metagenomes</taxon>
        <taxon>ecological metagenomes</taxon>
    </lineage>
</organism>
<evidence type="ECO:0000313" key="6">
    <source>
        <dbReference type="EMBL" id="SVB21227.1"/>
    </source>
</evidence>
<feature type="domain" description="Metallo-beta-lactamase" evidence="5">
    <location>
        <begin position="18"/>
        <end position="177"/>
    </location>
</feature>
<dbReference type="Pfam" id="PF00753">
    <property type="entry name" value="Lactamase_B"/>
    <property type="match status" value="1"/>
</dbReference>
<keyword evidence="4" id="KW-0862">Zinc</keyword>
<evidence type="ECO:0000259" key="5">
    <source>
        <dbReference type="SMART" id="SM00849"/>
    </source>
</evidence>
<dbReference type="InterPro" id="IPR036866">
    <property type="entry name" value="RibonucZ/Hydroxyglut_hydro"/>
</dbReference>
<dbReference type="GO" id="GO:0046872">
    <property type="term" value="F:metal ion binding"/>
    <property type="evidence" value="ECO:0007669"/>
    <property type="project" value="UniProtKB-KW"/>
</dbReference>
<keyword evidence="3" id="KW-0378">Hydrolase</keyword>
<dbReference type="InterPro" id="IPR001279">
    <property type="entry name" value="Metallo-B-lactamas"/>
</dbReference>
<name>A0A382C758_9ZZZZ</name>
<dbReference type="InterPro" id="IPR051453">
    <property type="entry name" value="MBL_Glyoxalase_II"/>
</dbReference>